<accession>A0A9P1H3A3</accession>
<reference evidence="7" key="1">
    <citation type="submission" date="2022-11" db="EMBL/GenBank/DDBJ databases">
        <authorList>
            <person name="Scott C."/>
            <person name="Bruce N."/>
        </authorList>
    </citation>
    <scope>NUCLEOTIDE SEQUENCE</scope>
</reference>
<feature type="transmembrane region" description="Helical" evidence="6">
    <location>
        <begin position="167"/>
        <end position="189"/>
    </location>
</feature>
<evidence type="ECO:0000256" key="3">
    <source>
        <dbReference type="ARBA" id="ARBA00022989"/>
    </source>
</evidence>
<feature type="transmembrane region" description="Helical" evidence="6">
    <location>
        <begin position="210"/>
        <end position="230"/>
    </location>
</feature>
<dbReference type="GO" id="GO:0016020">
    <property type="term" value="C:membrane"/>
    <property type="evidence" value="ECO:0007669"/>
    <property type="project" value="UniProtKB-SubCell"/>
</dbReference>
<gene>
    <name evidence="7" type="ORF">PPNO1_LOCUS5531</name>
</gene>
<evidence type="ECO:0008006" key="9">
    <source>
        <dbReference type="Google" id="ProtNLM"/>
    </source>
</evidence>
<evidence type="ECO:0000256" key="5">
    <source>
        <dbReference type="SAM" id="MobiDB-lite"/>
    </source>
</evidence>
<organism evidence="7 8">
    <name type="scientific">Parascedosporium putredinis</name>
    <dbReference type="NCBI Taxonomy" id="1442378"/>
    <lineage>
        <taxon>Eukaryota</taxon>
        <taxon>Fungi</taxon>
        <taxon>Dikarya</taxon>
        <taxon>Ascomycota</taxon>
        <taxon>Pezizomycotina</taxon>
        <taxon>Sordariomycetes</taxon>
        <taxon>Hypocreomycetidae</taxon>
        <taxon>Microascales</taxon>
        <taxon>Microascaceae</taxon>
        <taxon>Parascedosporium</taxon>
    </lineage>
</organism>
<comment type="caution">
    <text evidence="7">The sequence shown here is derived from an EMBL/GenBank/DDBJ whole genome shotgun (WGS) entry which is preliminary data.</text>
</comment>
<name>A0A9P1H3A3_9PEZI</name>
<dbReference type="EMBL" id="CALLCH030000013">
    <property type="protein sequence ID" value="CAI4215857.1"/>
    <property type="molecule type" value="Genomic_DNA"/>
</dbReference>
<evidence type="ECO:0000313" key="8">
    <source>
        <dbReference type="Proteomes" id="UP000838763"/>
    </source>
</evidence>
<evidence type="ECO:0000256" key="1">
    <source>
        <dbReference type="ARBA" id="ARBA00004141"/>
    </source>
</evidence>
<proteinExistence type="predicted"/>
<feature type="transmembrane region" description="Helical" evidence="6">
    <location>
        <begin position="27"/>
        <end position="52"/>
    </location>
</feature>
<dbReference type="OrthoDB" id="3358017at2759"/>
<evidence type="ECO:0000256" key="4">
    <source>
        <dbReference type="ARBA" id="ARBA00023136"/>
    </source>
</evidence>
<feature type="transmembrane region" description="Helical" evidence="6">
    <location>
        <begin position="133"/>
        <end position="155"/>
    </location>
</feature>
<evidence type="ECO:0000256" key="2">
    <source>
        <dbReference type="ARBA" id="ARBA00022692"/>
    </source>
</evidence>
<keyword evidence="2 6" id="KW-0812">Transmembrane</keyword>
<feature type="region of interest" description="Disordered" evidence="5">
    <location>
        <begin position="1"/>
        <end position="23"/>
    </location>
</feature>
<evidence type="ECO:0000313" key="7">
    <source>
        <dbReference type="EMBL" id="CAI4215857.1"/>
    </source>
</evidence>
<dbReference type="Pfam" id="PF04479">
    <property type="entry name" value="RTA1"/>
    <property type="match status" value="1"/>
</dbReference>
<dbReference type="InterPro" id="IPR007568">
    <property type="entry name" value="RTA1"/>
</dbReference>
<keyword evidence="4 6" id="KW-0472">Membrane</keyword>
<sequence length="288" mass="31825">MACEHKDASGKKPPRPKNRARSKKRNAILALVGGGHNFGIAFGLATLGHLFIVVRKRSWFFCAFLIGGLLETAGYIARFVSCSDESALGPFIVQTICILVAPALFAASVYMILGRLILHLNAASISPISPRWLTKIFVGGDVASFLIQVFGSGMLSNAKTTSTGQTVILIGLIVQILFFGLFMVVTVVFHRRFVQAGMDLRREPQRRGQIGWKHIIYVLYLVSGLIFVRSVFRLVEYAQGHEGALLSNEVFLYIFDSVLMLGVMVVLLFYHPTKLLTGRKDDIAFESL</sequence>
<dbReference type="AlphaFoldDB" id="A0A9P1H3A3"/>
<protein>
    <recommendedName>
        <fullName evidence="9">RTA1 like protein</fullName>
    </recommendedName>
</protein>
<dbReference type="PANTHER" id="PTHR31465:SF35">
    <property type="entry name" value="RTA1 DOMAIN PROTEIN-RELATED"/>
    <property type="match status" value="1"/>
</dbReference>
<dbReference type="PANTHER" id="PTHR31465">
    <property type="entry name" value="PROTEIN RTA1-RELATED"/>
    <property type="match status" value="1"/>
</dbReference>
<feature type="compositionally biased region" description="Basic and acidic residues" evidence="5">
    <location>
        <begin position="1"/>
        <end position="10"/>
    </location>
</feature>
<dbReference type="Proteomes" id="UP000838763">
    <property type="component" value="Unassembled WGS sequence"/>
</dbReference>
<keyword evidence="8" id="KW-1185">Reference proteome</keyword>
<feature type="transmembrane region" description="Helical" evidence="6">
    <location>
        <begin position="59"/>
        <end position="79"/>
    </location>
</feature>
<keyword evidence="3 6" id="KW-1133">Transmembrane helix</keyword>
<feature type="transmembrane region" description="Helical" evidence="6">
    <location>
        <begin position="91"/>
        <end position="113"/>
    </location>
</feature>
<feature type="transmembrane region" description="Helical" evidence="6">
    <location>
        <begin position="250"/>
        <end position="270"/>
    </location>
</feature>
<feature type="compositionally biased region" description="Basic residues" evidence="5">
    <location>
        <begin position="12"/>
        <end position="23"/>
    </location>
</feature>
<evidence type="ECO:0000256" key="6">
    <source>
        <dbReference type="SAM" id="Phobius"/>
    </source>
</evidence>
<comment type="subcellular location">
    <subcellularLocation>
        <location evidence="1">Membrane</location>
        <topology evidence="1">Multi-pass membrane protein</topology>
    </subcellularLocation>
</comment>